<organism evidence="1 2">
    <name type="scientific">Aspergillus sclerotioniger CBS 115572</name>
    <dbReference type="NCBI Taxonomy" id="1450535"/>
    <lineage>
        <taxon>Eukaryota</taxon>
        <taxon>Fungi</taxon>
        <taxon>Dikarya</taxon>
        <taxon>Ascomycota</taxon>
        <taxon>Pezizomycotina</taxon>
        <taxon>Eurotiomycetes</taxon>
        <taxon>Eurotiomycetidae</taxon>
        <taxon>Eurotiales</taxon>
        <taxon>Aspergillaceae</taxon>
        <taxon>Aspergillus</taxon>
        <taxon>Aspergillus subgen. Circumdati</taxon>
    </lineage>
</organism>
<dbReference type="EMBL" id="MSFK01000010">
    <property type="protein sequence ID" value="PWY90621.1"/>
    <property type="molecule type" value="Genomic_DNA"/>
</dbReference>
<evidence type="ECO:0008006" key="3">
    <source>
        <dbReference type="Google" id="ProtNLM"/>
    </source>
</evidence>
<dbReference type="Gene3D" id="3.40.50.150">
    <property type="entry name" value="Vaccinia Virus protein VP39"/>
    <property type="match status" value="1"/>
</dbReference>
<evidence type="ECO:0000313" key="2">
    <source>
        <dbReference type="Proteomes" id="UP000246702"/>
    </source>
</evidence>
<reference evidence="1 2" key="1">
    <citation type="submission" date="2016-12" db="EMBL/GenBank/DDBJ databases">
        <title>The genomes of Aspergillus section Nigri reveals drivers in fungal speciation.</title>
        <authorList>
            <consortium name="DOE Joint Genome Institute"/>
            <person name="Vesth T.C."/>
            <person name="Nybo J."/>
            <person name="Theobald S."/>
            <person name="Brandl J."/>
            <person name="Frisvad J.C."/>
            <person name="Nielsen K.F."/>
            <person name="Lyhne E.K."/>
            <person name="Kogle M.E."/>
            <person name="Kuo A."/>
            <person name="Riley R."/>
            <person name="Clum A."/>
            <person name="Nolan M."/>
            <person name="Lipzen A."/>
            <person name="Salamov A."/>
            <person name="Henrissat B."/>
            <person name="Wiebenga A."/>
            <person name="De Vries R.P."/>
            <person name="Grigoriev I.V."/>
            <person name="Mortensen U.H."/>
            <person name="Andersen M.R."/>
            <person name="Baker S.E."/>
        </authorList>
    </citation>
    <scope>NUCLEOTIDE SEQUENCE [LARGE SCALE GENOMIC DNA]</scope>
    <source>
        <strain evidence="1 2">CBS 115572</strain>
    </source>
</reference>
<gene>
    <name evidence="1" type="ORF">BO94DRAFT_623364</name>
</gene>
<accession>A0A317WXK3</accession>
<dbReference type="Proteomes" id="UP000246702">
    <property type="component" value="Unassembled WGS sequence"/>
</dbReference>
<dbReference type="CDD" id="cd02440">
    <property type="entry name" value="AdoMet_MTases"/>
    <property type="match status" value="1"/>
</dbReference>
<comment type="caution">
    <text evidence="1">The sequence shown here is derived from an EMBL/GenBank/DDBJ whole genome shotgun (WGS) entry which is preliminary data.</text>
</comment>
<dbReference type="GeneID" id="37119291"/>
<keyword evidence="2" id="KW-1185">Reference proteome</keyword>
<dbReference type="Pfam" id="PF13489">
    <property type="entry name" value="Methyltransf_23"/>
    <property type="match status" value="1"/>
</dbReference>
<proteinExistence type="predicted"/>
<dbReference type="SUPFAM" id="SSF53335">
    <property type="entry name" value="S-adenosyl-L-methionine-dependent methyltransferases"/>
    <property type="match status" value="1"/>
</dbReference>
<dbReference type="RefSeq" id="XP_025468999.1">
    <property type="nucleotide sequence ID" value="XM_025617148.1"/>
</dbReference>
<dbReference type="InterPro" id="IPR029063">
    <property type="entry name" value="SAM-dependent_MTases_sf"/>
</dbReference>
<dbReference type="AlphaFoldDB" id="A0A317WXK3"/>
<dbReference type="STRING" id="1450535.A0A317WXK3"/>
<protein>
    <recommendedName>
        <fullName evidence="3">S-adenosyl-L-methionine-dependent methyltransferase</fullName>
    </recommendedName>
</protein>
<evidence type="ECO:0000313" key="1">
    <source>
        <dbReference type="EMBL" id="PWY90621.1"/>
    </source>
</evidence>
<dbReference type="OrthoDB" id="417697at2759"/>
<sequence length="272" mass="31006">MAAPDYVFTRDFLDNNRINLQHYLWIELFGYHIHPTIPTNHRNLRIADIGTGTGIWLTDLARRLPSTVSLDGLDISFGATPPPKTLPSNVTLQLYDVFSETPDHLRGVYDIVHIRNFSFVLKDNEAERVTRNILELLKPGGYIQWAEPDVSSFRIEKTHPECKVTALTELIKVSQGQDARFHSTWVPRLPMIFEQLGLEEVQSDVKEAPPYMGVAKHECNLLIHELVARKSHNAVVAQELKRIMPEVTEETQQGAYWAFTRWTIVGRKAGIA</sequence>
<name>A0A317WXK3_9EURO</name>